<feature type="compositionally biased region" description="Polar residues" evidence="1">
    <location>
        <begin position="64"/>
        <end position="77"/>
    </location>
</feature>
<gene>
    <name evidence="2" type="ORF">K458DRAFT_367899</name>
</gene>
<protein>
    <recommendedName>
        <fullName evidence="4">Transcription factor domain-containing protein</fullName>
    </recommendedName>
</protein>
<evidence type="ECO:0008006" key="4">
    <source>
        <dbReference type="Google" id="ProtNLM"/>
    </source>
</evidence>
<keyword evidence="3" id="KW-1185">Reference proteome</keyword>
<name>A0A6G1IZE2_9PLEO</name>
<feature type="region of interest" description="Disordered" evidence="1">
    <location>
        <begin position="23"/>
        <end position="92"/>
    </location>
</feature>
<dbReference type="Pfam" id="PF11951">
    <property type="entry name" value="Fungal_trans_2"/>
    <property type="match status" value="1"/>
</dbReference>
<dbReference type="PANTHER" id="PTHR37540">
    <property type="entry name" value="TRANSCRIPTION FACTOR (ACR-2), PUTATIVE-RELATED-RELATED"/>
    <property type="match status" value="1"/>
</dbReference>
<evidence type="ECO:0000313" key="2">
    <source>
        <dbReference type="EMBL" id="KAF2683627.1"/>
    </source>
</evidence>
<dbReference type="AlphaFoldDB" id="A0A6G1IZE2"/>
<feature type="compositionally biased region" description="Basic residues" evidence="1">
    <location>
        <begin position="29"/>
        <end position="43"/>
    </location>
</feature>
<evidence type="ECO:0000256" key="1">
    <source>
        <dbReference type="SAM" id="MobiDB-lite"/>
    </source>
</evidence>
<evidence type="ECO:0000313" key="3">
    <source>
        <dbReference type="Proteomes" id="UP000799291"/>
    </source>
</evidence>
<sequence length="558" mass="64239">MVKFTFVTHKGARPEQSGLVKAHVMRESQRKRREARQQRHNHRRPDTLPRGDDLTHRSAHLQAPLSSRQLSDNTVSKSRYGGIPDDSESTEIFDPSRTTALENGTELTWGGTQKSTTVHEPHRKCPSLDDAGHSFSNLPYTFTQPPHLLYPTLQGESDLLDPCWITQDLFKRVKELVSHYTSSLYIERPGLPAANPLHYWQDQALVNPKVLLSTSLFYCAYRDAMRGLVSHDRDHEYFKDRSLYLINRALRNSETIVSDDTIAAVISMCMYENVRGSNLVPTHLHGIRHMLDMRGGINNFPSGQGQFICEMAILQDMMHASCSNMLPTMFDITGPILRDVRLNNIENWYPQSPLRVLNDAEFVRPITELQSSFNVLKDAFDAFEMMCIEAFDADTAAEETQPFRLRREQFWARLRIGNGDSSHEIPSTTEVKVEKAVLLTARIHLRAVTMRVQHEDDLNADDMKRLFAIIREIDLKFWKVAHYVYLWILLTGGAAARIHPHHRSHFVSEILRLGLSIGLFDWRSFRQILGNFLWLQQFLRRKGSERSPVFFHESAHVN</sequence>
<organism evidence="2 3">
    <name type="scientific">Lentithecium fluviatile CBS 122367</name>
    <dbReference type="NCBI Taxonomy" id="1168545"/>
    <lineage>
        <taxon>Eukaryota</taxon>
        <taxon>Fungi</taxon>
        <taxon>Dikarya</taxon>
        <taxon>Ascomycota</taxon>
        <taxon>Pezizomycotina</taxon>
        <taxon>Dothideomycetes</taxon>
        <taxon>Pleosporomycetidae</taxon>
        <taxon>Pleosporales</taxon>
        <taxon>Massarineae</taxon>
        <taxon>Lentitheciaceae</taxon>
        <taxon>Lentithecium</taxon>
    </lineage>
</organism>
<dbReference type="EMBL" id="MU005583">
    <property type="protein sequence ID" value="KAF2683627.1"/>
    <property type="molecule type" value="Genomic_DNA"/>
</dbReference>
<proteinExistence type="predicted"/>
<dbReference type="InterPro" id="IPR021858">
    <property type="entry name" value="Fun_TF"/>
</dbReference>
<dbReference type="Proteomes" id="UP000799291">
    <property type="component" value="Unassembled WGS sequence"/>
</dbReference>
<dbReference type="OrthoDB" id="4159781at2759"/>
<reference evidence="2" key="1">
    <citation type="journal article" date="2020" name="Stud. Mycol.">
        <title>101 Dothideomycetes genomes: a test case for predicting lifestyles and emergence of pathogens.</title>
        <authorList>
            <person name="Haridas S."/>
            <person name="Albert R."/>
            <person name="Binder M."/>
            <person name="Bloem J."/>
            <person name="Labutti K."/>
            <person name="Salamov A."/>
            <person name="Andreopoulos B."/>
            <person name="Baker S."/>
            <person name="Barry K."/>
            <person name="Bills G."/>
            <person name="Bluhm B."/>
            <person name="Cannon C."/>
            <person name="Castanera R."/>
            <person name="Culley D."/>
            <person name="Daum C."/>
            <person name="Ezra D."/>
            <person name="Gonzalez J."/>
            <person name="Henrissat B."/>
            <person name="Kuo A."/>
            <person name="Liang C."/>
            <person name="Lipzen A."/>
            <person name="Lutzoni F."/>
            <person name="Magnuson J."/>
            <person name="Mondo S."/>
            <person name="Nolan M."/>
            <person name="Ohm R."/>
            <person name="Pangilinan J."/>
            <person name="Park H.-J."/>
            <person name="Ramirez L."/>
            <person name="Alfaro M."/>
            <person name="Sun H."/>
            <person name="Tritt A."/>
            <person name="Yoshinaga Y."/>
            <person name="Zwiers L.-H."/>
            <person name="Turgeon B."/>
            <person name="Goodwin S."/>
            <person name="Spatafora J."/>
            <person name="Crous P."/>
            <person name="Grigoriev I."/>
        </authorList>
    </citation>
    <scope>NUCLEOTIDE SEQUENCE</scope>
    <source>
        <strain evidence="2">CBS 122367</strain>
    </source>
</reference>
<dbReference type="PANTHER" id="PTHR37540:SF10">
    <property type="entry name" value="SIGMA-70 REGION 2 FAMILY PROTEIN"/>
    <property type="match status" value="1"/>
</dbReference>
<accession>A0A6G1IZE2</accession>
<feature type="compositionally biased region" description="Basic and acidic residues" evidence="1">
    <location>
        <begin position="44"/>
        <end position="56"/>
    </location>
</feature>